<comment type="caution">
    <text evidence="3">The sequence shown here is derived from an EMBL/GenBank/DDBJ whole genome shotgun (WGS) entry which is preliminary data.</text>
</comment>
<dbReference type="Proteomes" id="UP000324517">
    <property type="component" value="Unassembled WGS sequence"/>
</dbReference>
<name>A0A5D4T1V4_9BACI</name>
<sequence length="226" mass="24520">MKRRYKMKKFLSILAVLLFVLGGMSNLAAANGNNKQDAQVRILHASPDAPAVDVYVDGNVAVEGAKFKDATDYLMLPAGPHKVEIYPAGKKDQPVIAQQLEVEGGKAYTVAAVNKLANLEMIAVEDTRKAPKGKAFTRVGHLSPDAPQVDVGVIKGDTVFSELSFKDISVYQELEPGTYDLEIRTPEGKQVLDLSGTKLEKDTVYSVFAVNTADKLEVIVLVDSEK</sequence>
<evidence type="ECO:0000259" key="2">
    <source>
        <dbReference type="Pfam" id="PF14344"/>
    </source>
</evidence>
<evidence type="ECO:0000256" key="1">
    <source>
        <dbReference type="SAM" id="SignalP"/>
    </source>
</evidence>
<feature type="domain" description="DUF4397" evidence="2">
    <location>
        <begin position="155"/>
        <end position="225"/>
    </location>
</feature>
<dbReference type="OrthoDB" id="9783299at2"/>
<organism evidence="3 4">
    <name type="scientific">Sutcliffiella horikoshii</name>
    <dbReference type="NCBI Taxonomy" id="79883"/>
    <lineage>
        <taxon>Bacteria</taxon>
        <taxon>Bacillati</taxon>
        <taxon>Bacillota</taxon>
        <taxon>Bacilli</taxon>
        <taxon>Bacillales</taxon>
        <taxon>Bacillaceae</taxon>
        <taxon>Sutcliffiella</taxon>
    </lineage>
</organism>
<accession>A0A5D4T1V4</accession>
<feature type="chain" id="PRO_5022993999" evidence="1">
    <location>
        <begin position="30"/>
        <end position="226"/>
    </location>
</feature>
<dbReference type="AlphaFoldDB" id="A0A5D4T1V4"/>
<protein>
    <submittedName>
        <fullName evidence="3">DUF4397 domain-containing protein</fullName>
    </submittedName>
</protein>
<evidence type="ECO:0000313" key="3">
    <source>
        <dbReference type="EMBL" id="TYS69259.1"/>
    </source>
</evidence>
<evidence type="ECO:0000313" key="4">
    <source>
        <dbReference type="Proteomes" id="UP000324517"/>
    </source>
</evidence>
<reference evidence="3 4" key="1">
    <citation type="submission" date="2019-08" db="EMBL/GenBank/DDBJ databases">
        <title>Bacillus genomes from the desert of Cuatro Cienegas, Coahuila.</title>
        <authorList>
            <person name="Olmedo-Alvarez G."/>
        </authorList>
    </citation>
    <scope>NUCLEOTIDE SEQUENCE [LARGE SCALE GENOMIC DNA]</scope>
    <source>
        <strain evidence="3 4">CH98b_3T</strain>
    </source>
</reference>
<feature type="signal peptide" evidence="1">
    <location>
        <begin position="1"/>
        <end position="29"/>
    </location>
</feature>
<proteinExistence type="predicted"/>
<dbReference type="EMBL" id="VTET01000009">
    <property type="protein sequence ID" value="TYS69259.1"/>
    <property type="molecule type" value="Genomic_DNA"/>
</dbReference>
<feature type="domain" description="DUF4397" evidence="2">
    <location>
        <begin position="38"/>
        <end position="151"/>
    </location>
</feature>
<dbReference type="InterPro" id="IPR025510">
    <property type="entry name" value="DUF4397"/>
</dbReference>
<gene>
    <name evidence="3" type="ORF">FZC75_17035</name>
</gene>
<keyword evidence="1" id="KW-0732">Signal</keyword>
<dbReference type="Pfam" id="PF14344">
    <property type="entry name" value="DUF4397"/>
    <property type="match status" value="2"/>
</dbReference>